<dbReference type="GO" id="GO:0004081">
    <property type="term" value="F:bis(5'-nucleosyl)-tetraphosphatase (asymmetrical) activity"/>
    <property type="evidence" value="ECO:0007669"/>
    <property type="project" value="TreeGrafter"/>
</dbReference>
<name>T0ZRH1_9ZZZZ</name>
<organism evidence="3">
    <name type="scientific">mine drainage metagenome</name>
    <dbReference type="NCBI Taxonomy" id="410659"/>
    <lineage>
        <taxon>unclassified sequences</taxon>
        <taxon>metagenomes</taxon>
        <taxon>ecological metagenomes</taxon>
    </lineage>
</organism>
<keyword evidence="1" id="KW-0378">Hydrolase</keyword>
<dbReference type="PROSITE" id="PS00893">
    <property type="entry name" value="NUDIX_BOX"/>
    <property type="match status" value="1"/>
</dbReference>
<evidence type="ECO:0000259" key="2">
    <source>
        <dbReference type="PROSITE" id="PS51462"/>
    </source>
</evidence>
<dbReference type="GO" id="GO:0006754">
    <property type="term" value="P:ATP biosynthetic process"/>
    <property type="evidence" value="ECO:0007669"/>
    <property type="project" value="TreeGrafter"/>
</dbReference>
<dbReference type="PANTHER" id="PTHR21340:SF0">
    <property type="entry name" value="BIS(5'-NUCLEOSYL)-TETRAPHOSPHATASE [ASYMMETRICAL]"/>
    <property type="match status" value="1"/>
</dbReference>
<dbReference type="AlphaFoldDB" id="T0ZRH1"/>
<dbReference type="InterPro" id="IPR020084">
    <property type="entry name" value="NUDIX_hydrolase_CS"/>
</dbReference>
<reference evidence="3" key="2">
    <citation type="journal article" date="2014" name="ISME J.">
        <title>Microbial stratification in low pH oxic and suboxic macroscopic growths along an acid mine drainage.</title>
        <authorList>
            <person name="Mendez-Garcia C."/>
            <person name="Mesa V."/>
            <person name="Sprenger R.R."/>
            <person name="Richter M."/>
            <person name="Diez M.S."/>
            <person name="Solano J."/>
            <person name="Bargiela R."/>
            <person name="Golyshina O.V."/>
            <person name="Manteca A."/>
            <person name="Ramos J.L."/>
            <person name="Gallego J.R."/>
            <person name="Llorente I."/>
            <person name="Martins Dos Santos V.A."/>
            <person name="Jensen O.N."/>
            <person name="Pelaez A.I."/>
            <person name="Sanchez J."/>
            <person name="Ferrer M."/>
        </authorList>
    </citation>
    <scope>NUCLEOTIDE SEQUENCE</scope>
</reference>
<gene>
    <name evidence="3" type="ORF">B1A_19990</name>
</gene>
<dbReference type="InterPro" id="IPR051325">
    <property type="entry name" value="Nudix_hydrolase_domain"/>
</dbReference>
<dbReference type="InterPro" id="IPR000086">
    <property type="entry name" value="NUDIX_hydrolase_dom"/>
</dbReference>
<dbReference type="InterPro" id="IPR020476">
    <property type="entry name" value="Nudix_hydrolase"/>
</dbReference>
<dbReference type="GO" id="GO:0006167">
    <property type="term" value="P:AMP biosynthetic process"/>
    <property type="evidence" value="ECO:0007669"/>
    <property type="project" value="TreeGrafter"/>
</dbReference>
<protein>
    <submittedName>
        <fullName evidence="3">Bis(5'-nucleosyl)-tetraphosphatase</fullName>
    </submittedName>
</protein>
<dbReference type="PANTHER" id="PTHR21340">
    <property type="entry name" value="DIADENOSINE 5,5-P1,P4-TETRAPHOSPHATE PYROPHOSPHOHYDROLASE MUTT"/>
    <property type="match status" value="1"/>
</dbReference>
<dbReference type="EMBL" id="AUZX01014751">
    <property type="protein sequence ID" value="EQD31339.1"/>
    <property type="molecule type" value="Genomic_DNA"/>
</dbReference>
<dbReference type="InterPro" id="IPR015797">
    <property type="entry name" value="NUDIX_hydrolase-like_dom_sf"/>
</dbReference>
<feature type="non-terminal residue" evidence="3">
    <location>
        <position position="99"/>
    </location>
</feature>
<dbReference type="PROSITE" id="PS51462">
    <property type="entry name" value="NUDIX"/>
    <property type="match status" value="1"/>
</dbReference>
<feature type="domain" description="Nudix hydrolase" evidence="2">
    <location>
        <begin position="13"/>
        <end position="99"/>
    </location>
</feature>
<dbReference type="SUPFAM" id="SSF55811">
    <property type="entry name" value="Nudix"/>
    <property type="match status" value="1"/>
</dbReference>
<dbReference type="Gene3D" id="3.90.79.10">
    <property type="entry name" value="Nucleoside Triphosphate Pyrophosphohydrolase"/>
    <property type="match status" value="1"/>
</dbReference>
<evidence type="ECO:0000313" key="3">
    <source>
        <dbReference type="EMBL" id="EQD31339.1"/>
    </source>
</evidence>
<dbReference type="PRINTS" id="PR00502">
    <property type="entry name" value="NUDIXFAMILY"/>
</dbReference>
<comment type="caution">
    <text evidence="3">The sequence shown here is derived from an EMBL/GenBank/DDBJ whole genome shotgun (WGS) entry which is preliminary data.</text>
</comment>
<reference evidence="3" key="1">
    <citation type="submission" date="2013-08" db="EMBL/GenBank/DDBJ databases">
        <authorList>
            <person name="Mendez C."/>
            <person name="Richter M."/>
            <person name="Ferrer M."/>
            <person name="Sanchez J."/>
        </authorList>
    </citation>
    <scope>NUCLEOTIDE SEQUENCE</scope>
</reference>
<sequence>MRSEPVHPEAPAIAELSAGLILQRPSDRRVLLLHETEEDRWCFPKGHVEPGESLIEAARRETREETGLSDFSVVRELSESRYRFFDLRRRINVFKTTVY</sequence>
<accession>T0ZRH1</accession>
<proteinExistence type="predicted"/>
<evidence type="ECO:0000256" key="1">
    <source>
        <dbReference type="ARBA" id="ARBA00022801"/>
    </source>
</evidence>
<dbReference type="Pfam" id="PF00293">
    <property type="entry name" value="NUDIX"/>
    <property type="match status" value="1"/>
</dbReference>